<evidence type="ECO:0000313" key="9">
    <source>
        <dbReference type="Proteomes" id="UP000518887"/>
    </source>
</evidence>
<dbReference type="InterPro" id="IPR027417">
    <property type="entry name" value="P-loop_NTPase"/>
</dbReference>
<comment type="subunit">
    <text evidence="7">Monomer.</text>
</comment>
<dbReference type="GO" id="GO:0009423">
    <property type="term" value="P:chorismate biosynthetic process"/>
    <property type="evidence" value="ECO:0007669"/>
    <property type="project" value="UniProtKB-UniRule"/>
</dbReference>
<dbReference type="InterPro" id="IPR031322">
    <property type="entry name" value="Shikimate/glucono_kinase"/>
</dbReference>
<comment type="cofactor">
    <cofactor evidence="7">
        <name>Mg(2+)</name>
        <dbReference type="ChEBI" id="CHEBI:18420"/>
    </cofactor>
    <text evidence="7">Binds 1 Mg(2+) ion per subunit.</text>
</comment>
<dbReference type="Gene3D" id="3.40.50.300">
    <property type="entry name" value="P-loop containing nucleotide triphosphate hydrolases"/>
    <property type="match status" value="1"/>
</dbReference>
<keyword evidence="3 7" id="KW-0547">Nucleotide-binding</keyword>
<dbReference type="RefSeq" id="WP_184658824.1">
    <property type="nucleotide sequence ID" value="NZ_CP031518.1"/>
</dbReference>
<sequence>MKPCIILIGAQHVGKTTLGKALAEKLGVPFIDTDQEVSRICGIHITKFYFYGGQEGYNFAEAGVGRLLVERFKNEKKLSAVISTGSGFSGNEDGYRVLSQIGTFYWLDGDLEIGAKRIIEEATEGAKDESKKNPLLFSYGKFANLYDYAVNDKVETEEDLRKSYLKSELPTLKRYEKFADVIVRPKDAPVSENLDLLYKSIIWDESKERKVV</sequence>
<evidence type="ECO:0000256" key="6">
    <source>
        <dbReference type="ARBA" id="ARBA00023141"/>
    </source>
</evidence>
<keyword evidence="7" id="KW-0963">Cytoplasm</keyword>
<comment type="function">
    <text evidence="7">Catalyzes the specific phosphorylation of the 3-hydroxyl group of shikimic acid using ATP as a cosubstrate.</text>
</comment>
<feature type="binding site" evidence="7">
    <location>
        <position position="16"/>
    </location>
    <ligand>
        <name>Mg(2+)</name>
        <dbReference type="ChEBI" id="CHEBI:18420"/>
    </ligand>
</feature>
<dbReference type="PANTHER" id="PTHR21087">
    <property type="entry name" value="SHIKIMATE KINASE"/>
    <property type="match status" value="1"/>
</dbReference>
<dbReference type="GO" id="GO:0004765">
    <property type="term" value="F:shikimate kinase activity"/>
    <property type="evidence" value="ECO:0007669"/>
    <property type="project" value="UniProtKB-UniRule"/>
</dbReference>
<evidence type="ECO:0000256" key="3">
    <source>
        <dbReference type="ARBA" id="ARBA00022741"/>
    </source>
</evidence>
<dbReference type="GO" id="GO:0008652">
    <property type="term" value="P:amino acid biosynthetic process"/>
    <property type="evidence" value="ECO:0007669"/>
    <property type="project" value="UniProtKB-KW"/>
</dbReference>
<dbReference type="HAMAP" id="MF_00109">
    <property type="entry name" value="Shikimate_kinase"/>
    <property type="match status" value="1"/>
</dbReference>
<feature type="binding site" evidence="7">
    <location>
        <begin position="12"/>
        <end position="17"/>
    </location>
    <ligand>
        <name>ATP</name>
        <dbReference type="ChEBI" id="CHEBI:30616"/>
    </ligand>
</feature>
<name>A0A7W8G8T5_9SPIR</name>
<dbReference type="InterPro" id="IPR000623">
    <property type="entry name" value="Shikimate_kinase/TSH1"/>
</dbReference>
<dbReference type="Pfam" id="PF01202">
    <property type="entry name" value="SKI"/>
    <property type="match status" value="1"/>
</dbReference>
<dbReference type="EC" id="2.7.1.71" evidence="7"/>
<keyword evidence="7" id="KW-0479">Metal-binding</keyword>
<dbReference type="EMBL" id="JACHFQ010000004">
    <property type="protein sequence ID" value="MBB5225982.1"/>
    <property type="molecule type" value="Genomic_DNA"/>
</dbReference>
<comment type="subcellular location">
    <subcellularLocation>
        <location evidence="7">Cytoplasm</location>
    </subcellularLocation>
</comment>
<evidence type="ECO:0000256" key="4">
    <source>
        <dbReference type="ARBA" id="ARBA00022777"/>
    </source>
</evidence>
<keyword evidence="6 7" id="KW-0057">Aromatic amino acid biosynthesis</keyword>
<evidence type="ECO:0000313" key="8">
    <source>
        <dbReference type="EMBL" id="MBB5225982.1"/>
    </source>
</evidence>
<dbReference type="GO" id="GO:0005829">
    <property type="term" value="C:cytosol"/>
    <property type="evidence" value="ECO:0007669"/>
    <property type="project" value="TreeGrafter"/>
</dbReference>
<proteinExistence type="inferred from homology"/>
<keyword evidence="5 7" id="KW-0067">ATP-binding</keyword>
<comment type="similarity">
    <text evidence="7">Belongs to the shikimate kinase family.</text>
</comment>
<dbReference type="GO" id="GO:0000287">
    <property type="term" value="F:magnesium ion binding"/>
    <property type="evidence" value="ECO:0007669"/>
    <property type="project" value="UniProtKB-UniRule"/>
</dbReference>
<dbReference type="GO" id="GO:0009073">
    <property type="term" value="P:aromatic amino acid family biosynthetic process"/>
    <property type="evidence" value="ECO:0007669"/>
    <property type="project" value="UniProtKB-KW"/>
</dbReference>
<protein>
    <recommendedName>
        <fullName evidence="7">Shikimate kinase</fullName>
        <shortName evidence="7">SK</shortName>
        <ecNumber evidence="7">2.7.1.71</ecNumber>
    </recommendedName>
</protein>
<organism evidence="8 9">
    <name type="scientific">Treponema ruminis</name>
    <dbReference type="NCBI Taxonomy" id="744515"/>
    <lineage>
        <taxon>Bacteria</taxon>
        <taxon>Pseudomonadati</taxon>
        <taxon>Spirochaetota</taxon>
        <taxon>Spirochaetia</taxon>
        <taxon>Spirochaetales</taxon>
        <taxon>Treponemataceae</taxon>
        <taxon>Treponema</taxon>
    </lineage>
</organism>
<dbReference type="AlphaFoldDB" id="A0A7W8G8T5"/>
<dbReference type="SUPFAM" id="SSF52540">
    <property type="entry name" value="P-loop containing nucleoside triphosphate hydrolases"/>
    <property type="match status" value="1"/>
</dbReference>
<evidence type="ECO:0000256" key="1">
    <source>
        <dbReference type="ARBA" id="ARBA00022605"/>
    </source>
</evidence>
<dbReference type="UniPathway" id="UPA00053">
    <property type="reaction ID" value="UER00088"/>
</dbReference>
<dbReference type="PRINTS" id="PR01100">
    <property type="entry name" value="SHIKIMTKNASE"/>
</dbReference>
<evidence type="ECO:0000256" key="5">
    <source>
        <dbReference type="ARBA" id="ARBA00022840"/>
    </source>
</evidence>
<comment type="caution">
    <text evidence="8">The sequence shown here is derived from an EMBL/GenBank/DDBJ whole genome shotgun (WGS) entry which is preliminary data.</text>
</comment>
<keyword evidence="4 7" id="KW-0418">Kinase</keyword>
<keyword evidence="9" id="KW-1185">Reference proteome</keyword>
<comment type="pathway">
    <text evidence="7">Metabolic intermediate biosynthesis; chorismate biosynthesis; chorismate from D-erythrose 4-phosphate and phosphoenolpyruvate: step 5/7.</text>
</comment>
<evidence type="ECO:0000256" key="2">
    <source>
        <dbReference type="ARBA" id="ARBA00022679"/>
    </source>
</evidence>
<evidence type="ECO:0000256" key="7">
    <source>
        <dbReference type="HAMAP-Rule" id="MF_00109"/>
    </source>
</evidence>
<comment type="caution">
    <text evidence="7">Lacks conserved residue(s) required for the propagation of feature annotation.</text>
</comment>
<dbReference type="PANTHER" id="PTHR21087:SF16">
    <property type="entry name" value="SHIKIMATE KINASE 1, CHLOROPLASTIC"/>
    <property type="match status" value="1"/>
</dbReference>
<reference evidence="8 9" key="1">
    <citation type="submission" date="2020-08" db="EMBL/GenBank/DDBJ databases">
        <title>Genomic Encyclopedia of Type Strains, Phase IV (KMG-IV): sequencing the most valuable type-strain genomes for metagenomic binning, comparative biology and taxonomic classification.</title>
        <authorList>
            <person name="Goeker M."/>
        </authorList>
    </citation>
    <scope>NUCLEOTIDE SEQUENCE [LARGE SCALE GENOMIC DNA]</scope>
    <source>
        <strain evidence="8 9">DSM 103462</strain>
    </source>
</reference>
<accession>A0A7W8G8T5</accession>
<keyword evidence="2 7" id="KW-0808">Transferase</keyword>
<dbReference type="GO" id="GO:0005524">
    <property type="term" value="F:ATP binding"/>
    <property type="evidence" value="ECO:0007669"/>
    <property type="project" value="UniProtKB-UniRule"/>
</dbReference>
<feature type="binding site" evidence="7">
    <location>
        <position position="131"/>
    </location>
    <ligand>
        <name>ATP</name>
        <dbReference type="ChEBI" id="CHEBI:30616"/>
    </ligand>
</feature>
<feature type="binding site" evidence="7">
    <location>
        <position position="34"/>
    </location>
    <ligand>
        <name>substrate</name>
    </ligand>
</feature>
<gene>
    <name evidence="7" type="primary">aroK</name>
    <name evidence="8" type="ORF">HNP76_001350</name>
</gene>
<keyword evidence="1 7" id="KW-0028">Amino-acid biosynthesis</keyword>
<comment type="catalytic activity">
    <reaction evidence="7">
        <text>shikimate + ATP = 3-phosphoshikimate + ADP + H(+)</text>
        <dbReference type="Rhea" id="RHEA:13121"/>
        <dbReference type="ChEBI" id="CHEBI:15378"/>
        <dbReference type="ChEBI" id="CHEBI:30616"/>
        <dbReference type="ChEBI" id="CHEBI:36208"/>
        <dbReference type="ChEBI" id="CHEBI:145989"/>
        <dbReference type="ChEBI" id="CHEBI:456216"/>
        <dbReference type="EC" id="2.7.1.71"/>
    </reaction>
</comment>
<keyword evidence="7" id="KW-0460">Magnesium</keyword>
<dbReference type="Proteomes" id="UP000518887">
    <property type="component" value="Unassembled WGS sequence"/>
</dbReference>